<comment type="similarity">
    <text evidence="2">Belongs to the FPG family.</text>
</comment>
<dbReference type="SUPFAM" id="SSF81624">
    <property type="entry name" value="N-terminal domain of MutM-like DNA repair proteins"/>
    <property type="match status" value="1"/>
</dbReference>
<gene>
    <name evidence="12" type="ORF">RHSIM_Rhsim12G0190000</name>
</gene>
<evidence type="ECO:0000256" key="6">
    <source>
        <dbReference type="ARBA" id="ARBA00023204"/>
    </source>
</evidence>
<evidence type="ECO:0000313" key="13">
    <source>
        <dbReference type="Proteomes" id="UP000626092"/>
    </source>
</evidence>
<dbReference type="Proteomes" id="UP000626092">
    <property type="component" value="Unassembled WGS sequence"/>
</dbReference>
<dbReference type="SUPFAM" id="SSF46946">
    <property type="entry name" value="S13-like H2TH domain"/>
    <property type="match status" value="1"/>
</dbReference>
<dbReference type="GO" id="GO:0003906">
    <property type="term" value="F:DNA-(apurinic or apyrimidinic site) endonuclease activity"/>
    <property type="evidence" value="ECO:0007669"/>
    <property type="project" value="InterPro"/>
</dbReference>
<sequence>MPELPEVEAARRAIEEHCIGRKIKRSLIADDPKVIDGVSRSDFESSILGKTIVAAHRKGKNMWLQLDSPPFPSFQFGMAGAIYIKGVAVTKYKRSAVSDTDEWPSKYSKLFIELDDGMELSFTDKRRFAKVRLLKNPASVPPISELGPDALFEPMTIDEFIDSLRKKKIGIKALLLDQSFMSGIGNWIADEVLYQAYVGSISLHAYALSYRYFANLLIGIERNDFVFLPNSQARIHPMQIVSSLPKESCMALHKCIKEVIRYAVEVDADCSRFPLEWLFHFRWGKKPGKVNGKKIEFITAGGRTSAFVPELQTLSGDQAAKAPSKPRKQTVKGSKNEDSADDDQGSEEEENAAKSVKPKGWRSTTGNGPKMPPAKRKSSRSNKDDDDEDNDDDDDDSNDNDDDDDYGNDHKKSRTAKNPPAKRKSKKTGSKKK</sequence>
<dbReference type="OrthoDB" id="444592at2759"/>
<keyword evidence="3" id="KW-0227">DNA damage</keyword>
<keyword evidence="5" id="KW-0238">DNA-binding</keyword>
<dbReference type="PROSITE" id="PS51068">
    <property type="entry name" value="FPG_CAT"/>
    <property type="match status" value="1"/>
</dbReference>
<proteinExistence type="inferred from homology"/>
<feature type="domain" description="Formamidopyrimidine-DNA glycosylase catalytic" evidence="11">
    <location>
        <begin position="2"/>
        <end position="129"/>
    </location>
</feature>
<feature type="compositionally biased region" description="Acidic residues" evidence="10">
    <location>
        <begin position="384"/>
        <end position="406"/>
    </location>
</feature>
<dbReference type="InterPro" id="IPR035937">
    <property type="entry name" value="FPG_N"/>
</dbReference>
<dbReference type="InterPro" id="IPR015886">
    <property type="entry name" value="H2TH_FPG"/>
</dbReference>
<reference evidence="12" key="1">
    <citation type="submission" date="2019-11" db="EMBL/GenBank/DDBJ databases">
        <authorList>
            <person name="Liu Y."/>
            <person name="Hou J."/>
            <person name="Li T.-Q."/>
            <person name="Guan C.-H."/>
            <person name="Wu X."/>
            <person name="Wu H.-Z."/>
            <person name="Ling F."/>
            <person name="Zhang R."/>
            <person name="Shi X.-G."/>
            <person name="Ren J.-P."/>
            <person name="Chen E.-F."/>
            <person name="Sun J.-M."/>
        </authorList>
    </citation>
    <scope>NUCLEOTIDE SEQUENCE</scope>
    <source>
        <strain evidence="12">Adult_tree_wgs_1</strain>
        <tissue evidence="12">Leaves</tissue>
    </source>
</reference>
<feature type="region of interest" description="Disordered" evidence="10">
    <location>
        <begin position="314"/>
        <end position="433"/>
    </location>
</feature>
<evidence type="ECO:0000256" key="10">
    <source>
        <dbReference type="SAM" id="MobiDB-lite"/>
    </source>
</evidence>
<dbReference type="Pfam" id="PF06831">
    <property type="entry name" value="H2TH"/>
    <property type="match status" value="1"/>
</dbReference>
<keyword evidence="9" id="KW-0326">Glycosidase</keyword>
<feature type="compositionally biased region" description="Acidic residues" evidence="10">
    <location>
        <begin position="339"/>
        <end position="350"/>
    </location>
</feature>
<evidence type="ECO:0000256" key="2">
    <source>
        <dbReference type="ARBA" id="ARBA00009409"/>
    </source>
</evidence>
<accession>A0A834G0H1</accession>
<evidence type="ECO:0000256" key="5">
    <source>
        <dbReference type="ARBA" id="ARBA00023125"/>
    </source>
</evidence>
<evidence type="ECO:0000256" key="9">
    <source>
        <dbReference type="ARBA" id="ARBA00023295"/>
    </source>
</evidence>
<dbReference type="EMBL" id="WJXA01000012">
    <property type="protein sequence ID" value="KAF7123147.1"/>
    <property type="molecule type" value="Genomic_DNA"/>
</dbReference>
<dbReference type="GO" id="GO:0005634">
    <property type="term" value="C:nucleus"/>
    <property type="evidence" value="ECO:0007669"/>
    <property type="project" value="TreeGrafter"/>
</dbReference>
<dbReference type="Gene3D" id="3.20.190.10">
    <property type="entry name" value="MutM-like, N-terminal"/>
    <property type="match status" value="1"/>
</dbReference>
<comment type="catalytic activity">
    <reaction evidence="1">
        <text>Hydrolysis of DNA containing ring-opened 7-methylguanine residues, releasing 2,6-diamino-4-hydroxy-5-(N-methyl)formamidopyrimidine.</text>
        <dbReference type="EC" id="3.2.2.23"/>
    </reaction>
</comment>
<evidence type="ECO:0000313" key="12">
    <source>
        <dbReference type="EMBL" id="KAF7123147.1"/>
    </source>
</evidence>
<dbReference type="PANTHER" id="PTHR22993">
    <property type="entry name" value="FORMAMIDOPYRIMIDINE-DNA GLYCOSYLASE"/>
    <property type="match status" value="1"/>
</dbReference>
<dbReference type="InterPro" id="IPR012319">
    <property type="entry name" value="FPG_cat"/>
</dbReference>
<dbReference type="PANTHER" id="PTHR22993:SF9">
    <property type="entry name" value="FORMAMIDOPYRIMIDINE-DNA GLYCOSYLASE"/>
    <property type="match status" value="1"/>
</dbReference>
<dbReference type="InterPro" id="IPR010979">
    <property type="entry name" value="Ribosomal_uS13-like_H2TH"/>
</dbReference>
<evidence type="ECO:0000256" key="4">
    <source>
        <dbReference type="ARBA" id="ARBA00022801"/>
    </source>
</evidence>
<feature type="compositionally biased region" description="Basic residues" evidence="10">
    <location>
        <begin position="411"/>
        <end position="433"/>
    </location>
</feature>
<dbReference type="Gene3D" id="1.10.8.50">
    <property type="match status" value="2"/>
</dbReference>
<dbReference type="GO" id="GO:0016829">
    <property type="term" value="F:lyase activity"/>
    <property type="evidence" value="ECO:0007669"/>
    <property type="project" value="UniProtKB-KW"/>
</dbReference>
<dbReference type="InterPro" id="IPR049332">
    <property type="entry name" value="Fpg-like_C"/>
</dbReference>
<dbReference type="AlphaFoldDB" id="A0A834G0H1"/>
<dbReference type="Pfam" id="PF21218">
    <property type="entry name" value="Fpg-like_C"/>
    <property type="match status" value="1"/>
</dbReference>
<dbReference type="GO" id="GO:0006284">
    <property type="term" value="P:base-excision repair"/>
    <property type="evidence" value="ECO:0007669"/>
    <property type="project" value="InterPro"/>
</dbReference>
<keyword evidence="7" id="KW-0456">Lyase</keyword>
<protein>
    <recommendedName>
        <fullName evidence="11">Formamidopyrimidine-DNA glycosylase catalytic domain-containing protein</fullName>
    </recommendedName>
</protein>
<dbReference type="GO" id="GO:0003684">
    <property type="term" value="F:damaged DNA binding"/>
    <property type="evidence" value="ECO:0007669"/>
    <property type="project" value="InterPro"/>
</dbReference>
<dbReference type="CDD" id="cd08972">
    <property type="entry name" value="PF_Nei_N"/>
    <property type="match status" value="1"/>
</dbReference>
<keyword evidence="13" id="KW-1185">Reference proteome</keyword>
<name>A0A834G0H1_RHOSS</name>
<dbReference type="Pfam" id="PF01149">
    <property type="entry name" value="Fapy_DNA_glyco"/>
    <property type="match status" value="1"/>
</dbReference>
<evidence type="ECO:0000256" key="3">
    <source>
        <dbReference type="ARBA" id="ARBA00022763"/>
    </source>
</evidence>
<comment type="caution">
    <text evidence="12">The sequence shown here is derived from an EMBL/GenBank/DDBJ whole genome shotgun (WGS) entry which is preliminary data.</text>
</comment>
<evidence type="ECO:0000259" key="11">
    <source>
        <dbReference type="PROSITE" id="PS51068"/>
    </source>
</evidence>
<dbReference type="FunFam" id="3.20.190.10:FF:000004">
    <property type="entry name" value="Putative Formamidopyrimidine-DNA glycosylase"/>
    <property type="match status" value="1"/>
</dbReference>
<dbReference type="GO" id="GO:0008270">
    <property type="term" value="F:zinc ion binding"/>
    <property type="evidence" value="ECO:0007669"/>
    <property type="project" value="InterPro"/>
</dbReference>
<evidence type="ECO:0000256" key="1">
    <source>
        <dbReference type="ARBA" id="ARBA00001668"/>
    </source>
</evidence>
<dbReference type="GO" id="GO:0008534">
    <property type="term" value="F:oxidized purine nucleobase lesion DNA N-glycosylase activity"/>
    <property type="evidence" value="ECO:0007669"/>
    <property type="project" value="UniProtKB-EC"/>
</dbReference>
<keyword evidence="8" id="KW-0511">Multifunctional enzyme</keyword>
<evidence type="ECO:0000256" key="8">
    <source>
        <dbReference type="ARBA" id="ARBA00023268"/>
    </source>
</evidence>
<keyword evidence="6" id="KW-0234">DNA repair</keyword>
<evidence type="ECO:0000256" key="7">
    <source>
        <dbReference type="ARBA" id="ARBA00023239"/>
    </source>
</evidence>
<keyword evidence="4" id="KW-0378">Hydrolase</keyword>
<dbReference type="SMART" id="SM01232">
    <property type="entry name" value="H2TH"/>
    <property type="match status" value="1"/>
</dbReference>
<organism evidence="12 13">
    <name type="scientific">Rhododendron simsii</name>
    <name type="common">Sims's rhododendron</name>
    <dbReference type="NCBI Taxonomy" id="118357"/>
    <lineage>
        <taxon>Eukaryota</taxon>
        <taxon>Viridiplantae</taxon>
        <taxon>Streptophyta</taxon>
        <taxon>Embryophyta</taxon>
        <taxon>Tracheophyta</taxon>
        <taxon>Spermatophyta</taxon>
        <taxon>Magnoliopsida</taxon>
        <taxon>eudicotyledons</taxon>
        <taxon>Gunneridae</taxon>
        <taxon>Pentapetalae</taxon>
        <taxon>asterids</taxon>
        <taxon>Ericales</taxon>
        <taxon>Ericaceae</taxon>
        <taxon>Ericoideae</taxon>
        <taxon>Rhodoreae</taxon>
        <taxon>Rhododendron</taxon>
    </lineage>
</organism>
<dbReference type="SMART" id="SM00898">
    <property type="entry name" value="Fapy_DNA_glyco"/>
    <property type="match status" value="1"/>
</dbReference>